<accession>A0A9D4F067</accession>
<keyword evidence="2" id="KW-1185">Reference proteome</keyword>
<dbReference type="Proteomes" id="UP000828390">
    <property type="component" value="Unassembled WGS sequence"/>
</dbReference>
<organism evidence="1 2">
    <name type="scientific">Dreissena polymorpha</name>
    <name type="common">Zebra mussel</name>
    <name type="synonym">Mytilus polymorpha</name>
    <dbReference type="NCBI Taxonomy" id="45954"/>
    <lineage>
        <taxon>Eukaryota</taxon>
        <taxon>Metazoa</taxon>
        <taxon>Spiralia</taxon>
        <taxon>Lophotrochozoa</taxon>
        <taxon>Mollusca</taxon>
        <taxon>Bivalvia</taxon>
        <taxon>Autobranchia</taxon>
        <taxon>Heteroconchia</taxon>
        <taxon>Euheterodonta</taxon>
        <taxon>Imparidentia</taxon>
        <taxon>Neoheterodontei</taxon>
        <taxon>Myida</taxon>
        <taxon>Dreissenoidea</taxon>
        <taxon>Dreissenidae</taxon>
        <taxon>Dreissena</taxon>
    </lineage>
</organism>
<evidence type="ECO:0000313" key="2">
    <source>
        <dbReference type="Proteomes" id="UP000828390"/>
    </source>
</evidence>
<sequence length="142" mass="16306">MQGLLLLRREYGDHIINIHCFSHCLELVFRDVVKSDNKYQKLMNLLIGLHKFYKIHKNRSGLKEASEALSINMVAPKRITTTRWLPHPNDGIDCLIANSYKAYEAHLASCSHENAKAHGYFSMLLDKRLVTFAMVGIIHLET</sequence>
<reference evidence="1" key="1">
    <citation type="journal article" date="2019" name="bioRxiv">
        <title>The Genome of the Zebra Mussel, Dreissena polymorpha: A Resource for Invasive Species Research.</title>
        <authorList>
            <person name="McCartney M.A."/>
            <person name="Auch B."/>
            <person name="Kono T."/>
            <person name="Mallez S."/>
            <person name="Zhang Y."/>
            <person name="Obille A."/>
            <person name="Becker A."/>
            <person name="Abrahante J.E."/>
            <person name="Garbe J."/>
            <person name="Badalamenti J.P."/>
            <person name="Herman A."/>
            <person name="Mangelson H."/>
            <person name="Liachko I."/>
            <person name="Sullivan S."/>
            <person name="Sone E.D."/>
            <person name="Koren S."/>
            <person name="Silverstein K.A.T."/>
            <person name="Beckman K.B."/>
            <person name="Gohl D.M."/>
        </authorList>
    </citation>
    <scope>NUCLEOTIDE SEQUENCE</scope>
    <source>
        <strain evidence="1">Duluth1</strain>
        <tissue evidence="1">Whole animal</tissue>
    </source>
</reference>
<dbReference type="AlphaFoldDB" id="A0A9D4F067"/>
<dbReference type="EMBL" id="JAIWYP010000008">
    <property type="protein sequence ID" value="KAH3789999.1"/>
    <property type="molecule type" value="Genomic_DNA"/>
</dbReference>
<name>A0A9D4F067_DREPO</name>
<evidence type="ECO:0000313" key="1">
    <source>
        <dbReference type="EMBL" id="KAH3789999.1"/>
    </source>
</evidence>
<gene>
    <name evidence="1" type="ORF">DPMN_168192</name>
</gene>
<protein>
    <submittedName>
        <fullName evidence="1">Uncharacterized protein</fullName>
    </submittedName>
</protein>
<comment type="caution">
    <text evidence="1">The sequence shown here is derived from an EMBL/GenBank/DDBJ whole genome shotgun (WGS) entry which is preliminary data.</text>
</comment>
<reference evidence="1" key="2">
    <citation type="submission" date="2020-11" db="EMBL/GenBank/DDBJ databases">
        <authorList>
            <person name="McCartney M.A."/>
            <person name="Auch B."/>
            <person name="Kono T."/>
            <person name="Mallez S."/>
            <person name="Becker A."/>
            <person name="Gohl D.M."/>
            <person name="Silverstein K.A.T."/>
            <person name="Koren S."/>
            <person name="Bechman K.B."/>
            <person name="Herman A."/>
            <person name="Abrahante J.E."/>
            <person name="Garbe J."/>
        </authorList>
    </citation>
    <scope>NUCLEOTIDE SEQUENCE</scope>
    <source>
        <strain evidence="1">Duluth1</strain>
        <tissue evidence="1">Whole animal</tissue>
    </source>
</reference>
<proteinExistence type="predicted"/>